<feature type="domain" description="CobN/magnesium chelatase" evidence="11">
    <location>
        <begin position="210"/>
        <end position="1251"/>
    </location>
</feature>
<evidence type="ECO:0000256" key="1">
    <source>
        <dbReference type="ARBA" id="ARBA00010851"/>
    </source>
</evidence>
<evidence type="ECO:0000256" key="10">
    <source>
        <dbReference type="SAM" id="MobiDB-lite"/>
    </source>
</evidence>
<dbReference type="STRING" id="631362.Thi970DRAFT_01567"/>
<dbReference type="OrthoDB" id="9757976at2"/>
<dbReference type="NCBIfam" id="TIGR02025">
    <property type="entry name" value="BchH"/>
    <property type="match status" value="1"/>
</dbReference>
<dbReference type="PANTHER" id="PTHR44119:SF1">
    <property type="entry name" value="MAGNESIUM-CHELATASE SUBUNIT CHLH, CHLOROPLASTIC"/>
    <property type="match status" value="1"/>
</dbReference>
<name>H8Z0X8_9GAMM</name>
<evidence type="ECO:0000256" key="8">
    <source>
        <dbReference type="ARBA" id="ARBA00023444"/>
    </source>
</evidence>
<evidence type="ECO:0000259" key="12">
    <source>
        <dbReference type="Pfam" id="PF11965"/>
    </source>
</evidence>
<feature type="compositionally biased region" description="Low complexity" evidence="10">
    <location>
        <begin position="159"/>
        <end position="176"/>
    </location>
</feature>
<dbReference type="Pfam" id="PF02514">
    <property type="entry name" value="CobN-Mg_chel"/>
    <property type="match status" value="1"/>
</dbReference>
<dbReference type="InterPro" id="IPR011771">
    <property type="entry name" value="BchH"/>
</dbReference>
<dbReference type="NCBIfam" id="NF009942">
    <property type="entry name" value="PRK13405.1"/>
    <property type="match status" value="1"/>
</dbReference>
<dbReference type="eggNOG" id="COG1429">
    <property type="taxonomic scope" value="Bacteria"/>
</dbReference>
<keyword evidence="4" id="KW-0436">Ligase</keyword>
<protein>
    <recommendedName>
        <fullName evidence="2">magnesium chelatase</fullName>
        <ecNumber evidence="2">6.6.1.1</ecNumber>
    </recommendedName>
</protein>
<dbReference type="EMBL" id="JH603169">
    <property type="protein sequence ID" value="EIC21360.1"/>
    <property type="molecule type" value="Genomic_DNA"/>
</dbReference>
<evidence type="ECO:0000313" key="13">
    <source>
        <dbReference type="EMBL" id="EIC21360.1"/>
    </source>
</evidence>
<reference evidence="13 14" key="2">
    <citation type="submission" date="2011-11" db="EMBL/GenBank/DDBJ databases">
        <authorList>
            <consortium name="US DOE Joint Genome Institute"/>
            <person name="Lucas S."/>
            <person name="Han J."/>
            <person name="Lapidus A."/>
            <person name="Cheng J.-F."/>
            <person name="Goodwin L."/>
            <person name="Pitluck S."/>
            <person name="Peters L."/>
            <person name="Ovchinnikova G."/>
            <person name="Zhang X."/>
            <person name="Detter J.C."/>
            <person name="Han C."/>
            <person name="Tapia R."/>
            <person name="Land M."/>
            <person name="Hauser L."/>
            <person name="Kyrpides N."/>
            <person name="Ivanova N."/>
            <person name="Pagani I."/>
            <person name="Vogl K."/>
            <person name="Liu Z."/>
            <person name="Overmann J."/>
            <person name="Frigaard N.-U."/>
            <person name="Bryant D."/>
            <person name="Woyke T."/>
        </authorList>
    </citation>
    <scope>NUCLEOTIDE SEQUENCE [LARGE SCALE GENOMIC DNA]</scope>
    <source>
        <strain evidence="13 14">970</strain>
    </source>
</reference>
<feature type="domain" description="Magnesium chelatase subunit H N-terminal" evidence="12">
    <location>
        <begin position="25"/>
        <end position="206"/>
    </location>
</feature>
<evidence type="ECO:0000256" key="4">
    <source>
        <dbReference type="ARBA" id="ARBA00022598"/>
    </source>
</evidence>
<reference evidence="14" key="1">
    <citation type="submission" date="2011-06" db="EMBL/GenBank/DDBJ databases">
        <authorList>
            <consortium name="US DOE Joint Genome Institute (JGI-PGF)"/>
            <person name="Lucas S."/>
            <person name="Han J."/>
            <person name="Lapidus A."/>
            <person name="Cheng J.-F."/>
            <person name="Goodwin L."/>
            <person name="Pitluck S."/>
            <person name="Peters L."/>
            <person name="Land M.L."/>
            <person name="Hauser L."/>
            <person name="Vogl K."/>
            <person name="Liu Z."/>
            <person name="Overmann J."/>
            <person name="Frigaard N.-U."/>
            <person name="Bryant D.A."/>
            <person name="Woyke T.J."/>
        </authorList>
    </citation>
    <scope>NUCLEOTIDE SEQUENCE [LARGE SCALE GENOMIC DNA]</scope>
    <source>
        <strain evidence="14">970</strain>
    </source>
</reference>
<dbReference type="RefSeq" id="WP_009147945.1">
    <property type="nucleotide sequence ID" value="NZ_CP121471.1"/>
</dbReference>
<dbReference type="Pfam" id="PF11965">
    <property type="entry name" value="DUF3479"/>
    <property type="match status" value="1"/>
</dbReference>
<evidence type="ECO:0000256" key="9">
    <source>
        <dbReference type="ARBA" id="ARBA00048693"/>
    </source>
</evidence>
<dbReference type="HOGENOM" id="CLU_002017_1_2_6"/>
<comment type="pathway">
    <text evidence="8">Porphyrin-containing compound metabolism.</text>
</comment>
<keyword evidence="7" id="KW-0149">Chlorophyll biosynthesis</keyword>
<dbReference type="GO" id="GO:0016851">
    <property type="term" value="F:magnesium chelatase activity"/>
    <property type="evidence" value="ECO:0007669"/>
    <property type="project" value="UniProtKB-EC"/>
</dbReference>
<dbReference type="GO" id="GO:0005524">
    <property type="term" value="F:ATP binding"/>
    <property type="evidence" value="ECO:0007669"/>
    <property type="project" value="UniProtKB-KW"/>
</dbReference>
<dbReference type="CDD" id="cd10150">
    <property type="entry name" value="CobN_like"/>
    <property type="match status" value="1"/>
</dbReference>
<dbReference type="InterPro" id="IPR022571">
    <property type="entry name" value="Mg_chelatase_H_N"/>
</dbReference>
<evidence type="ECO:0000256" key="5">
    <source>
        <dbReference type="ARBA" id="ARBA00022741"/>
    </source>
</evidence>
<evidence type="ECO:0000256" key="6">
    <source>
        <dbReference type="ARBA" id="ARBA00022840"/>
    </source>
</evidence>
<dbReference type="GO" id="GO:0015979">
    <property type="term" value="P:photosynthesis"/>
    <property type="evidence" value="ECO:0007669"/>
    <property type="project" value="UniProtKB-KW"/>
</dbReference>
<comment type="catalytic activity">
    <reaction evidence="9">
        <text>protoporphyrin IX + Mg(2+) + ATP + H2O = Mg-protoporphyrin IX + ADP + phosphate + 3 H(+)</text>
        <dbReference type="Rhea" id="RHEA:13961"/>
        <dbReference type="ChEBI" id="CHEBI:15377"/>
        <dbReference type="ChEBI" id="CHEBI:15378"/>
        <dbReference type="ChEBI" id="CHEBI:18420"/>
        <dbReference type="ChEBI" id="CHEBI:30616"/>
        <dbReference type="ChEBI" id="CHEBI:43474"/>
        <dbReference type="ChEBI" id="CHEBI:57306"/>
        <dbReference type="ChEBI" id="CHEBI:60492"/>
        <dbReference type="ChEBI" id="CHEBI:456216"/>
        <dbReference type="EC" id="6.6.1.1"/>
    </reaction>
</comment>
<keyword evidence="6" id="KW-0067">ATP-binding</keyword>
<gene>
    <name evidence="13" type="ORF">Thi970DRAFT_01567</name>
</gene>
<keyword evidence="14" id="KW-1185">Reference proteome</keyword>
<keyword evidence="5" id="KW-0547">Nucleotide-binding</keyword>
<evidence type="ECO:0000256" key="7">
    <source>
        <dbReference type="ARBA" id="ARBA00023171"/>
    </source>
</evidence>
<evidence type="ECO:0000256" key="2">
    <source>
        <dbReference type="ARBA" id="ARBA00012825"/>
    </source>
</evidence>
<keyword evidence="3" id="KW-0602">Photosynthesis</keyword>
<dbReference type="PANTHER" id="PTHR44119">
    <property type="entry name" value="MAGNESIUM-CHELATASE SUBUNIT CHLH, CHLOROPLASTIC"/>
    <property type="match status" value="1"/>
</dbReference>
<organism evidence="13 14">
    <name type="scientific">Thiorhodovibrio frisius</name>
    <dbReference type="NCBI Taxonomy" id="631362"/>
    <lineage>
        <taxon>Bacteria</taxon>
        <taxon>Pseudomonadati</taxon>
        <taxon>Pseudomonadota</taxon>
        <taxon>Gammaproteobacteria</taxon>
        <taxon>Chromatiales</taxon>
        <taxon>Chromatiaceae</taxon>
        <taxon>Thiorhodovibrio</taxon>
    </lineage>
</organism>
<accession>H8Z0X8</accession>
<dbReference type="AlphaFoldDB" id="H8Z0X8"/>
<dbReference type="InterPro" id="IPR003672">
    <property type="entry name" value="CobN/Mg_chltase"/>
</dbReference>
<evidence type="ECO:0000259" key="11">
    <source>
        <dbReference type="Pfam" id="PF02514"/>
    </source>
</evidence>
<dbReference type="GO" id="GO:0015995">
    <property type="term" value="P:chlorophyll biosynthetic process"/>
    <property type="evidence" value="ECO:0007669"/>
    <property type="project" value="UniProtKB-KW"/>
</dbReference>
<dbReference type="Proteomes" id="UP000002964">
    <property type="component" value="Unassembled WGS sequence"/>
</dbReference>
<comment type="similarity">
    <text evidence="1">Belongs to the Mg-chelatase subunit H family.</text>
</comment>
<sequence>MATKTSTSRSSSRGQSGTTQTCINVVIVTLDSHLAGAAERAQALLKDEIPGLRLTLHAATEWEADPKALARCHQDIAQGDIILSTMLFMDDHINAVLPALEARRDQCDALVGCMSAGEVTKLTRMGNFDMTAKQSGVMSILKRLRGGAKKPAGQEGESESSSSNAGASNSSASNSSDGARQMAMLRRIPKILRFIPGTAQDVRAYFLVLQYWLAGSDENVANLVRQLVDRYATGPRAALRGTIKVSAPAEYPDVGLYHPRLRGRITDKLAKLPTKPPKNADIKGQVGLLVMRSYVLAGNTGHYDGVIKALEARGLRVIPAFASGLDARAAIEKFFFNKGKSSVDAVVSLTGFSLVGGPAYNDSAAAQELLARLDVPYLAAHPVEFQTLEQWEASDRGLMPVEATMMVAIPELDGSTGPMVFGGRSAEATEDRARDMLPQPERADTLAARVERLIRLRQTPAKDRKIAAVLFNFPPNAGNTGTAAYLSVFESLFRTMQALKADGYRVDLPNDADDLRERVIYGNAAVHGAHANVAARIASDDHVRRERYLAEIESQWGPAPGKQQTDGASIFVLGEHFGNIFVGIQPSFGYEGDPMRLLFDKGFAPTHAFSAFYRYLKEDFAAHAVLHFGTHGALEFMPGKQAGLSAACWPDRLIGDLPNLYLYASNNPSEGTIAKRRAAATLISYLTPPIANAGLYRGLVDLKSSIEHWRGLTPEASEEERLDLAQLIQAQAAELDLCNAEPQWEMAAAEGLVQQLNDEILELEYTLIPYGLHVVGEPPNGQERLDLLMAVAESSVAGDVSREVVQALTEGATPAKALKTAGIEASEEEIARYGELANYNKLLSEDHETPAVLRALAGRFVPPAPGGDLLRTPEILPTGRNLHGFDPFRIPSAFAFKEGGRHAQQLLDRYSQDGHPLPESIALVLWGTDNLKTEGGPIAQALHLIGAKPRLDSYGRVCGAELTSLEELGRPRIDVVMTLSGIFRDLLPLQTQLLAEASFLAATADEPAEQNFIRKHALAYQQEHDCDIETAALRVFSNADGAYGSNVNHLIDNSRWDEEDELAETYTQRKCFAYGRAGKPVRQAELLKSVLGEVELAYQNLDSVELGVTTVDHYFDTLGGISRAVGRSKGKEVPVYIGDQTRGDGQVRTLAEQVALETRTRMLNPKWYEGMLKHGYEGVRQIEVHVTNTMGWSATTGQVAPWVYQRMTETFVLDDEMRERLAALNPTASAKVANRLLEAHERNYWTPDANTLEALRRAGEELEDRLEGITEGVAAA</sequence>
<evidence type="ECO:0000256" key="3">
    <source>
        <dbReference type="ARBA" id="ARBA00022531"/>
    </source>
</evidence>
<dbReference type="EC" id="6.6.1.1" evidence="2"/>
<evidence type="ECO:0000313" key="14">
    <source>
        <dbReference type="Proteomes" id="UP000002964"/>
    </source>
</evidence>
<proteinExistence type="inferred from homology"/>
<feature type="region of interest" description="Disordered" evidence="10">
    <location>
        <begin position="148"/>
        <end position="178"/>
    </location>
</feature>